<evidence type="ECO:0000313" key="3">
    <source>
        <dbReference type="EMBL" id="MFB9738286.1"/>
    </source>
</evidence>
<dbReference type="InterPro" id="IPR044058">
    <property type="entry name" value="Lipoprotein_23"/>
</dbReference>
<feature type="chain" id="PRO_5046790627" evidence="2">
    <location>
        <begin position="24"/>
        <end position="233"/>
    </location>
</feature>
<feature type="region of interest" description="Disordered" evidence="1">
    <location>
        <begin position="31"/>
        <end position="62"/>
    </location>
</feature>
<evidence type="ECO:0000313" key="4">
    <source>
        <dbReference type="Proteomes" id="UP001589703"/>
    </source>
</evidence>
<evidence type="ECO:0000256" key="2">
    <source>
        <dbReference type="SAM" id="SignalP"/>
    </source>
</evidence>
<sequence>MRNRTGAGWLGAAQALLLAGVLAGCGDTDDKGARAPVSPTAPVSAHPSASGTASPAAGGRVGPAGSACPLPVAFDIAPDWKPMAVRVTEPSASPSDGLGEDLRKELMESLLHQGPFTAVCEVDAKPAGNIGFLRVWKAGPGDADARGALQKFVTAEEGARHATYRTFSSGGLKGVRVDYEVWDELLEESKEECAFAVVTADGPVVVHLGGLDTQEHEEMLPAFDLAQRTVRTT</sequence>
<accession>A0ABV5VKD2</accession>
<name>A0ABV5VKD2_9ACTN</name>
<reference evidence="3 4" key="1">
    <citation type="submission" date="2024-09" db="EMBL/GenBank/DDBJ databases">
        <authorList>
            <person name="Sun Q."/>
            <person name="Mori K."/>
        </authorList>
    </citation>
    <scope>NUCLEOTIDE SEQUENCE [LARGE SCALE GENOMIC DNA]</scope>
    <source>
        <strain evidence="3 4">JCM 10918</strain>
    </source>
</reference>
<keyword evidence="2" id="KW-0732">Signal</keyword>
<feature type="signal peptide" evidence="2">
    <location>
        <begin position="1"/>
        <end position="23"/>
    </location>
</feature>
<dbReference type="Pfam" id="PF18966">
    <property type="entry name" value="Lipoprotein_23"/>
    <property type="match status" value="1"/>
</dbReference>
<gene>
    <name evidence="3" type="ORF">ACFFRO_24695</name>
</gene>
<feature type="compositionally biased region" description="Low complexity" evidence="1">
    <location>
        <begin position="44"/>
        <end position="58"/>
    </location>
</feature>
<keyword evidence="3" id="KW-0449">Lipoprotein</keyword>
<evidence type="ECO:0000256" key="1">
    <source>
        <dbReference type="SAM" id="MobiDB-lite"/>
    </source>
</evidence>
<comment type="caution">
    <text evidence="3">The sequence shown here is derived from an EMBL/GenBank/DDBJ whole genome shotgun (WGS) entry which is preliminary data.</text>
</comment>
<dbReference type="Proteomes" id="UP001589703">
    <property type="component" value="Unassembled WGS sequence"/>
</dbReference>
<protein>
    <submittedName>
        <fullName evidence="3">Lipoprotein</fullName>
    </submittedName>
</protein>
<proteinExistence type="predicted"/>
<dbReference type="RefSeq" id="WP_247469501.1">
    <property type="nucleotide sequence ID" value="NZ_JBHMAR010000044.1"/>
</dbReference>
<dbReference type="EMBL" id="JBHMAR010000044">
    <property type="protein sequence ID" value="MFB9738286.1"/>
    <property type="molecule type" value="Genomic_DNA"/>
</dbReference>
<organism evidence="3 4">
    <name type="scientific">Streptomyces thermocoprophilus</name>
    <dbReference type="NCBI Taxonomy" id="78356"/>
    <lineage>
        <taxon>Bacteria</taxon>
        <taxon>Bacillati</taxon>
        <taxon>Actinomycetota</taxon>
        <taxon>Actinomycetes</taxon>
        <taxon>Kitasatosporales</taxon>
        <taxon>Streptomycetaceae</taxon>
        <taxon>Streptomyces</taxon>
    </lineage>
</organism>
<dbReference type="PROSITE" id="PS51257">
    <property type="entry name" value="PROKAR_LIPOPROTEIN"/>
    <property type="match status" value="1"/>
</dbReference>
<keyword evidence="4" id="KW-1185">Reference proteome</keyword>